<protein>
    <submittedName>
        <fullName evidence="1">Polymerase beta domain protein region protein</fullName>
    </submittedName>
</protein>
<gene>
    <name evidence="1" type="ORF">US91_C0002G0036</name>
</gene>
<reference evidence="1 2" key="1">
    <citation type="journal article" date="2015" name="Nature">
        <title>rRNA introns, odd ribosomes, and small enigmatic genomes across a large radiation of phyla.</title>
        <authorList>
            <person name="Brown C.T."/>
            <person name="Hug L.A."/>
            <person name="Thomas B.C."/>
            <person name="Sharon I."/>
            <person name="Castelle C.J."/>
            <person name="Singh A."/>
            <person name="Wilkins M.J."/>
            <person name="Williams K.H."/>
            <person name="Banfield J.F."/>
        </authorList>
    </citation>
    <scope>NUCLEOTIDE SEQUENCE [LARGE SCALE GENOMIC DNA]</scope>
</reference>
<evidence type="ECO:0000313" key="2">
    <source>
        <dbReference type="Proteomes" id="UP000034022"/>
    </source>
</evidence>
<name>A0A0G0JWC2_9BACT</name>
<comment type="caution">
    <text evidence="1">The sequence shown here is derived from an EMBL/GenBank/DDBJ whole genome shotgun (WGS) entry which is preliminary data.</text>
</comment>
<evidence type="ECO:0000313" key="1">
    <source>
        <dbReference type="EMBL" id="KKQ70957.1"/>
    </source>
</evidence>
<dbReference type="AlphaFoldDB" id="A0A0G0JWC2"/>
<accession>A0A0G0JWC2</accession>
<sequence length="225" mass="26106">MLSKLFGSTARIKILKLFILHPNEKYYIRQLARDLSLQLNSVRRELENLESFGILTSDISDMEANIEEPSSIEEFLNNGSENKQAKKSNEKIDKTAALKTDKKYYQANTNFVLYHEIKALIMKAQILYEKDFIDKLQSAGSIKLLILTGFFVSNDSSPVDLFMVGRVHKDKLLMHIKELEGELDREINYTIMDFKEYKYRRDITDVFLYGILEGKKVVVVDEYGI</sequence>
<dbReference type="EMBL" id="LBUU01000002">
    <property type="protein sequence ID" value="KKQ70957.1"/>
    <property type="molecule type" value="Genomic_DNA"/>
</dbReference>
<organism evidence="1 2">
    <name type="scientific">Candidatus Falkowbacteria bacterium GW2011_GWE1_38_31</name>
    <dbReference type="NCBI Taxonomy" id="1618638"/>
    <lineage>
        <taxon>Bacteria</taxon>
        <taxon>Candidatus Falkowiibacteriota</taxon>
    </lineage>
</organism>
<dbReference type="Proteomes" id="UP000034022">
    <property type="component" value="Unassembled WGS sequence"/>
</dbReference>
<proteinExistence type="predicted"/>